<dbReference type="Proteomes" id="UP001220509">
    <property type="component" value="Chromosome"/>
</dbReference>
<dbReference type="KEGG" id="pka:PQ456_17355"/>
<dbReference type="Gene3D" id="2.60.270.50">
    <property type="match status" value="1"/>
</dbReference>
<comment type="similarity">
    <text evidence="1">Belongs to the aegerolysin family.</text>
</comment>
<evidence type="ECO:0000313" key="2">
    <source>
        <dbReference type="EMBL" id="WCT54937.1"/>
    </source>
</evidence>
<accession>A0AAX3LZ84</accession>
<protein>
    <submittedName>
        <fullName evidence="2">Aegerolysin family protein</fullName>
    </submittedName>
</protein>
<reference evidence="2 3" key="1">
    <citation type="submission" date="2023-02" db="EMBL/GenBank/DDBJ databases">
        <title>Genome sequence of Paenibacillus kyungheensis KACC 18744.</title>
        <authorList>
            <person name="Kim S."/>
            <person name="Heo J."/>
            <person name="Kwon S.-W."/>
        </authorList>
    </citation>
    <scope>NUCLEOTIDE SEQUENCE [LARGE SCALE GENOMIC DNA]</scope>
    <source>
        <strain evidence="2 3">KACC 18744</strain>
    </source>
</reference>
<sequence>MSQREVHISVINVTDSELVLESKTNLAHGEWVVSPTNVTNNAKPVNFEADSDGFATGVEGTIYYKLPQGEITLYFDDPYVGSDGFSAQSSSPAYTVQVIGGSGNVCNVTYLVSNT</sequence>
<gene>
    <name evidence="2" type="ORF">PQ456_17355</name>
</gene>
<evidence type="ECO:0000256" key="1">
    <source>
        <dbReference type="ARBA" id="ARBA00010795"/>
    </source>
</evidence>
<dbReference type="InterPro" id="IPR009413">
    <property type="entry name" value="Aegerolysin-typ"/>
</dbReference>
<dbReference type="Pfam" id="PF06355">
    <property type="entry name" value="Aegerolysin"/>
    <property type="match status" value="1"/>
</dbReference>
<dbReference type="RefSeq" id="WP_204826715.1">
    <property type="nucleotide sequence ID" value="NZ_CP117416.1"/>
</dbReference>
<dbReference type="GO" id="GO:0019836">
    <property type="term" value="P:symbiont-mediated hemolysis of host erythrocyte"/>
    <property type="evidence" value="ECO:0007669"/>
    <property type="project" value="InterPro"/>
</dbReference>
<name>A0AAX3LZ84_9BACL</name>
<dbReference type="AlphaFoldDB" id="A0AAX3LZ84"/>
<dbReference type="EMBL" id="CP117416">
    <property type="protein sequence ID" value="WCT54937.1"/>
    <property type="molecule type" value="Genomic_DNA"/>
</dbReference>
<evidence type="ECO:0000313" key="3">
    <source>
        <dbReference type="Proteomes" id="UP001220509"/>
    </source>
</evidence>
<organism evidence="2 3">
    <name type="scientific">Paenibacillus kyungheensis</name>
    <dbReference type="NCBI Taxonomy" id="1452732"/>
    <lineage>
        <taxon>Bacteria</taxon>
        <taxon>Bacillati</taxon>
        <taxon>Bacillota</taxon>
        <taxon>Bacilli</taxon>
        <taxon>Bacillales</taxon>
        <taxon>Paenibacillaceae</taxon>
        <taxon>Paenibacillus</taxon>
    </lineage>
</organism>
<proteinExistence type="inferred from homology"/>
<keyword evidence="3" id="KW-1185">Reference proteome</keyword>